<keyword evidence="2" id="KW-0288">FMN</keyword>
<dbReference type="NCBIfam" id="TIGR03571">
    <property type="entry name" value="lucif_BA3436"/>
    <property type="match status" value="1"/>
</dbReference>
<evidence type="ECO:0000313" key="6">
    <source>
        <dbReference type="EMBL" id="MBR0665146.1"/>
    </source>
</evidence>
<dbReference type="PANTHER" id="PTHR30011:SF16">
    <property type="entry name" value="C2H2 FINGER DOMAIN TRANSCRIPTION FACTOR (EUROFUNG)-RELATED"/>
    <property type="match status" value="1"/>
</dbReference>
<reference evidence="7" key="1">
    <citation type="journal article" date="2021" name="Syst. Appl. Microbiol.">
        <title>Roseomonas hellenica sp. nov., isolated from roots of wild-growing Alkanna tinctoria.</title>
        <authorList>
            <person name="Rat A."/>
            <person name="Naranjo H.D."/>
            <person name="Lebbe L."/>
            <person name="Cnockaert M."/>
            <person name="Krigas N."/>
            <person name="Grigoriadou K."/>
            <person name="Maloupa E."/>
            <person name="Willems A."/>
        </authorList>
    </citation>
    <scope>NUCLEOTIDE SEQUENCE [LARGE SCALE GENOMIC DNA]</scope>
    <source>
        <strain evidence="7">LMG 31523</strain>
    </source>
</reference>
<feature type="domain" description="Luciferase-like" evidence="5">
    <location>
        <begin position="29"/>
        <end position="230"/>
    </location>
</feature>
<evidence type="ECO:0000256" key="2">
    <source>
        <dbReference type="ARBA" id="ARBA00022643"/>
    </source>
</evidence>
<dbReference type="Gene3D" id="3.20.20.30">
    <property type="entry name" value="Luciferase-like domain"/>
    <property type="match status" value="1"/>
</dbReference>
<dbReference type="GO" id="GO:0016491">
    <property type="term" value="F:oxidoreductase activity"/>
    <property type="evidence" value="ECO:0007669"/>
    <property type="project" value="UniProtKB-KW"/>
</dbReference>
<dbReference type="Proteomes" id="UP001196870">
    <property type="component" value="Unassembled WGS sequence"/>
</dbReference>
<evidence type="ECO:0000256" key="1">
    <source>
        <dbReference type="ARBA" id="ARBA00022630"/>
    </source>
</evidence>
<keyword evidence="1" id="KW-0285">Flavoprotein</keyword>
<name>A0ABS5EXY5_9PROT</name>
<comment type="caution">
    <text evidence="6">The sequence shown here is derived from an EMBL/GenBank/DDBJ whole genome shotgun (WGS) entry which is preliminary data.</text>
</comment>
<proteinExistence type="predicted"/>
<dbReference type="InterPro" id="IPR011251">
    <property type="entry name" value="Luciferase-like_dom"/>
</dbReference>
<dbReference type="Pfam" id="PF00296">
    <property type="entry name" value="Bac_luciferase"/>
    <property type="match status" value="1"/>
</dbReference>
<keyword evidence="3 6" id="KW-0560">Oxidoreductase</keyword>
<evidence type="ECO:0000256" key="4">
    <source>
        <dbReference type="ARBA" id="ARBA00023033"/>
    </source>
</evidence>
<dbReference type="SUPFAM" id="SSF51679">
    <property type="entry name" value="Bacterial luciferase-like"/>
    <property type="match status" value="1"/>
</dbReference>
<dbReference type="EC" id="1.-.-.-" evidence="6"/>
<evidence type="ECO:0000256" key="3">
    <source>
        <dbReference type="ARBA" id="ARBA00023002"/>
    </source>
</evidence>
<dbReference type="InterPro" id="IPR036661">
    <property type="entry name" value="Luciferase-like_sf"/>
</dbReference>
<protein>
    <submittedName>
        <fullName evidence="6">TIGR03571 family LLM class oxidoreductase</fullName>
        <ecNumber evidence="6">1.-.-.-</ecNumber>
    </submittedName>
</protein>
<accession>A0ABS5EXY5</accession>
<dbReference type="EMBL" id="JAAGBB010000013">
    <property type="protein sequence ID" value="MBR0665146.1"/>
    <property type="molecule type" value="Genomic_DNA"/>
</dbReference>
<dbReference type="InterPro" id="IPR020020">
    <property type="entry name" value="Luciferase-type_oxidoreductase"/>
</dbReference>
<keyword evidence="7" id="KW-1185">Reference proteome</keyword>
<dbReference type="RefSeq" id="WP_211852818.1">
    <property type="nucleotide sequence ID" value="NZ_JAAGBB010000013.1"/>
</dbReference>
<evidence type="ECO:0000313" key="7">
    <source>
        <dbReference type="Proteomes" id="UP001196870"/>
    </source>
</evidence>
<gene>
    <name evidence="6" type="ORF">GXW71_12345</name>
</gene>
<evidence type="ECO:0000259" key="5">
    <source>
        <dbReference type="Pfam" id="PF00296"/>
    </source>
</evidence>
<keyword evidence="4" id="KW-0503">Monooxygenase</keyword>
<organism evidence="6 7">
    <name type="scientific">Plastoroseomonas hellenica</name>
    <dbReference type="NCBI Taxonomy" id="2687306"/>
    <lineage>
        <taxon>Bacteria</taxon>
        <taxon>Pseudomonadati</taxon>
        <taxon>Pseudomonadota</taxon>
        <taxon>Alphaproteobacteria</taxon>
        <taxon>Acetobacterales</taxon>
        <taxon>Acetobacteraceae</taxon>
        <taxon>Plastoroseomonas</taxon>
    </lineage>
</organism>
<sequence>MMPPSPLLRAGGISLGLMVPTATPSGELLSAEAMLRMATIAEDDGFAALWTRDVPLIHPDYPDRGPFLDPFVWLGALAARTSRIALGTAGAVLPLRHPLHVAKAAASLQALSGGRLLLGLASGDRPPEYAAFGVNRGDRAVLFRDGFASIRAALGTAHAPDGALLTPAVQPPPLLAVGSGGQTVQWLAANADGWLSYARDLASQRDIVGLWRRYVAERGDGDPKPFAQALNIDLQDDPAAPSTAAEFGLRLGRHALTRHILDLQSIGVDHLMLNPARGRRPAAEVVEELAAELVPLFTA</sequence>
<dbReference type="PANTHER" id="PTHR30011">
    <property type="entry name" value="ALKANESULFONATE MONOOXYGENASE-RELATED"/>
    <property type="match status" value="1"/>
</dbReference>
<dbReference type="InterPro" id="IPR051260">
    <property type="entry name" value="Diverse_substr_monoxygenases"/>
</dbReference>